<protein>
    <submittedName>
        <fullName evidence="1">Uncharacterized protein</fullName>
    </submittedName>
</protein>
<dbReference type="RefSeq" id="XP_025472733.1">
    <property type="nucleotide sequence ID" value="XM_025610728.1"/>
</dbReference>
<proteinExistence type="predicted"/>
<evidence type="ECO:0000313" key="2">
    <source>
        <dbReference type="Proteomes" id="UP000246702"/>
    </source>
</evidence>
<comment type="caution">
    <text evidence="1">The sequence shown here is derived from an EMBL/GenBank/DDBJ whole genome shotgun (WGS) entry which is preliminary data.</text>
</comment>
<accession>A0A317XDZ7</accession>
<organism evidence="1 2">
    <name type="scientific">Aspergillus sclerotioniger CBS 115572</name>
    <dbReference type="NCBI Taxonomy" id="1450535"/>
    <lineage>
        <taxon>Eukaryota</taxon>
        <taxon>Fungi</taxon>
        <taxon>Dikarya</taxon>
        <taxon>Ascomycota</taxon>
        <taxon>Pezizomycotina</taxon>
        <taxon>Eurotiomycetes</taxon>
        <taxon>Eurotiomycetidae</taxon>
        <taxon>Eurotiales</taxon>
        <taxon>Aspergillaceae</taxon>
        <taxon>Aspergillus</taxon>
        <taxon>Aspergillus subgen. Circumdati</taxon>
    </lineage>
</organism>
<dbReference type="EMBL" id="MSFK01000002">
    <property type="protein sequence ID" value="PWY95972.1"/>
    <property type="molecule type" value="Genomic_DNA"/>
</dbReference>
<sequence>MREIAMVENSDESQSGYVIVGVVKSLSRSFSILVITSLYLRNTTLCLPRADSKPDGKDLS</sequence>
<dbReference type="Proteomes" id="UP000246702">
    <property type="component" value="Unassembled WGS sequence"/>
</dbReference>
<dbReference type="GeneID" id="37112871"/>
<evidence type="ECO:0000313" key="1">
    <source>
        <dbReference type="EMBL" id="PWY95972.1"/>
    </source>
</evidence>
<name>A0A317XDZ7_9EURO</name>
<gene>
    <name evidence="1" type="ORF">BO94DRAFT_530709</name>
</gene>
<reference evidence="1 2" key="1">
    <citation type="submission" date="2016-12" db="EMBL/GenBank/DDBJ databases">
        <title>The genomes of Aspergillus section Nigri reveals drivers in fungal speciation.</title>
        <authorList>
            <consortium name="DOE Joint Genome Institute"/>
            <person name="Vesth T.C."/>
            <person name="Nybo J."/>
            <person name="Theobald S."/>
            <person name="Brandl J."/>
            <person name="Frisvad J.C."/>
            <person name="Nielsen K.F."/>
            <person name="Lyhne E.K."/>
            <person name="Kogle M.E."/>
            <person name="Kuo A."/>
            <person name="Riley R."/>
            <person name="Clum A."/>
            <person name="Nolan M."/>
            <person name="Lipzen A."/>
            <person name="Salamov A."/>
            <person name="Henrissat B."/>
            <person name="Wiebenga A."/>
            <person name="De Vries R.P."/>
            <person name="Grigoriev I.V."/>
            <person name="Mortensen U.H."/>
            <person name="Andersen M.R."/>
            <person name="Baker S.E."/>
        </authorList>
    </citation>
    <scope>NUCLEOTIDE SEQUENCE [LARGE SCALE GENOMIC DNA]</scope>
    <source>
        <strain evidence="1 2">CBS 115572</strain>
    </source>
</reference>
<dbReference type="AlphaFoldDB" id="A0A317XDZ7"/>
<keyword evidence="2" id="KW-1185">Reference proteome</keyword>